<keyword evidence="1" id="KW-0732">Signal</keyword>
<dbReference type="InterPro" id="IPR029058">
    <property type="entry name" value="AB_hydrolase_fold"/>
</dbReference>
<sequence>MKLAKIAALGACASVLVAGTTTPATAVEPPVAAQSQVHSWRGSVVSVSPIEHLSAAELTQYLQTTGMKPGPARYGVDAYRVVYRTITPQGRPTTASGLVALPRNGSRRLDLVTFLHGTNATRTTTASVLRTAPDRVRSLMFAGAGFAVAAPDLLGLGVGPGRHPYGDTGSEVSASADQLIATRTLSAVLGRSVRPDVLVTGFSEGGRITLSLGRALQAGQVPGFGLRAMAPVAGPLDLLGVELPALADGRVSPFIATLYLGYFLTAWSRLIHLYDDPSEVFLPPYDKVVDSLFDGDHTVQEIAAALPTSPGKLVRPEFLQSLSHPAGALGERLRAADSICTAWTPRVPIRFFTGSADHDVPPANSVSCQAKLGVPSTITDVGPVDHNGSAELAYPQILGWFTSLVRQ</sequence>
<dbReference type="InterPro" id="IPR005152">
    <property type="entry name" value="Lipase_secreted"/>
</dbReference>
<dbReference type="EMBL" id="JAGINT010000002">
    <property type="protein sequence ID" value="MBP2353412.1"/>
    <property type="molecule type" value="Genomic_DNA"/>
</dbReference>
<evidence type="ECO:0000256" key="1">
    <source>
        <dbReference type="SAM" id="SignalP"/>
    </source>
</evidence>
<feature type="signal peptide" evidence="1">
    <location>
        <begin position="1"/>
        <end position="26"/>
    </location>
</feature>
<reference evidence="2 3" key="1">
    <citation type="submission" date="2021-03" db="EMBL/GenBank/DDBJ databases">
        <title>Sequencing the genomes of 1000 actinobacteria strains.</title>
        <authorList>
            <person name="Klenk H.-P."/>
        </authorList>
    </citation>
    <scope>NUCLEOTIDE SEQUENCE [LARGE SCALE GENOMIC DNA]</scope>
    <source>
        <strain evidence="2 3">DSM 18824</strain>
    </source>
</reference>
<dbReference type="PANTHER" id="PTHR34853:SF1">
    <property type="entry name" value="LIPASE 5"/>
    <property type="match status" value="1"/>
</dbReference>
<feature type="chain" id="PRO_5045835811" evidence="1">
    <location>
        <begin position="27"/>
        <end position="407"/>
    </location>
</feature>
<proteinExistence type="predicted"/>
<dbReference type="PANTHER" id="PTHR34853">
    <property type="match status" value="1"/>
</dbReference>
<keyword evidence="3" id="KW-1185">Reference proteome</keyword>
<protein>
    <submittedName>
        <fullName evidence="2">Pimeloyl-ACP methyl ester carboxylesterase</fullName>
    </submittedName>
</protein>
<organism evidence="2 3">
    <name type="scientific">Kribbella aluminosa</name>
    <dbReference type="NCBI Taxonomy" id="416017"/>
    <lineage>
        <taxon>Bacteria</taxon>
        <taxon>Bacillati</taxon>
        <taxon>Actinomycetota</taxon>
        <taxon>Actinomycetes</taxon>
        <taxon>Propionibacteriales</taxon>
        <taxon>Kribbellaceae</taxon>
        <taxon>Kribbella</taxon>
    </lineage>
</organism>
<dbReference type="Gene3D" id="1.10.260.160">
    <property type="match status" value="1"/>
</dbReference>
<comment type="caution">
    <text evidence="2">The sequence shown here is derived from an EMBL/GenBank/DDBJ whole genome shotgun (WGS) entry which is preliminary data.</text>
</comment>
<dbReference type="RefSeq" id="WP_209696377.1">
    <property type="nucleotide sequence ID" value="NZ_BAAAVU010000001.1"/>
</dbReference>
<evidence type="ECO:0000313" key="3">
    <source>
        <dbReference type="Proteomes" id="UP000755585"/>
    </source>
</evidence>
<accession>A0ABS4UP50</accession>
<name>A0ABS4UP50_9ACTN</name>
<dbReference type="SUPFAM" id="SSF53474">
    <property type="entry name" value="alpha/beta-Hydrolases"/>
    <property type="match status" value="1"/>
</dbReference>
<dbReference type="Gene3D" id="3.40.50.1820">
    <property type="entry name" value="alpha/beta hydrolase"/>
    <property type="match status" value="1"/>
</dbReference>
<gene>
    <name evidence="2" type="ORF">JOF29_004522</name>
</gene>
<dbReference type="Proteomes" id="UP000755585">
    <property type="component" value="Unassembled WGS sequence"/>
</dbReference>
<dbReference type="PIRSF" id="PIRSF029171">
    <property type="entry name" value="Esterase_LipA"/>
    <property type="match status" value="1"/>
</dbReference>
<evidence type="ECO:0000313" key="2">
    <source>
        <dbReference type="EMBL" id="MBP2353412.1"/>
    </source>
</evidence>